<keyword evidence="3 5" id="KW-0378">Hydrolase</keyword>
<evidence type="ECO:0000256" key="4">
    <source>
        <dbReference type="ARBA" id="ARBA00023180"/>
    </source>
</evidence>
<dbReference type="Pfam" id="PF14008">
    <property type="entry name" value="Metallophos_C"/>
    <property type="match status" value="1"/>
</dbReference>
<evidence type="ECO:0000256" key="1">
    <source>
        <dbReference type="ARBA" id="ARBA00008723"/>
    </source>
</evidence>
<evidence type="ECO:0000259" key="6">
    <source>
        <dbReference type="Pfam" id="PF00149"/>
    </source>
</evidence>
<dbReference type="Gene3D" id="2.60.40.380">
    <property type="entry name" value="Purple acid phosphatase-like, N-terminal"/>
    <property type="match status" value="1"/>
</dbReference>
<feature type="chain" id="PRO_5043111101" description="Purple acid phosphatase" evidence="5">
    <location>
        <begin position="28"/>
        <end position="441"/>
    </location>
</feature>
<evidence type="ECO:0000259" key="7">
    <source>
        <dbReference type="Pfam" id="PF14008"/>
    </source>
</evidence>
<feature type="domain" description="Purple acid phosphatase N-terminal" evidence="8">
    <location>
        <begin position="50"/>
        <end position="137"/>
    </location>
</feature>
<comment type="caution">
    <text evidence="9">The sequence shown here is derived from an EMBL/GenBank/DDBJ whole genome shotgun (WGS) entry which is preliminary data.</text>
</comment>
<dbReference type="Proteomes" id="UP001140206">
    <property type="component" value="Chromosome 5"/>
</dbReference>
<organism evidence="9 10">
    <name type="scientific">Rhynchospora pubera</name>
    <dbReference type="NCBI Taxonomy" id="906938"/>
    <lineage>
        <taxon>Eukaryota</taxon>
        <taxon>Viridiplantae</taxon>
        <taxon>Streptophyta</taxon>
        <taxon>Embryophyta</taxon>
        <taxon>Tracheophyta</taxon>
        <taxon>Spermatophyta</taxon>
        <taxon>Magnoliopsida</taxon>
        <taxon>Liliopsida</taxon>
        <taxon>Poales</taxon>
        <taxon>Cyperaceae</taxon>
        <taxon>Cyperoideae</taxon>
        <taxon>Rhynchosporeae</taxon>
        <taxon>Rhynchospora</taxon>
    </lineage>
</organism>
<dbReference type="AlphaFoldDB" id="A0AAV8C748"/>
<sequence>MASSWTFLAQGLTAIFLLCVSNRIAVASEYTRPGPGRIVLTKHKLSGSSPQQVHVSAVGANHMNVAYITIDSSIPSKVEYGKVSGKYNAVATGDNSQYTYFDYTSGKIHNVKIGPLEPDTLYYYRCGGVGNEFSFKTAPASLPIVFAVVGDLGQTEDTASTLKHISKSKYDMLLLPGDLSYADGTQSLWDSFGLLIQSYASLRPWMVTEGNHEREKSHDHQQIEPFIAYSHRWRMPYRESGSTSNLYYSFDVAGAVHVIMLGSYTQFGPHSDQYKWLVSDLSKVDRSVTPWLIVLLHAPWYNTNEAHQGEGEDMRKAMEALLYGGRVDIVFAGHVHAYERFTRIYNNAADSCGPVYITIGDGGNLEGLALDFDRSHKSASLSMFREASFGHGQLKIIDRENAHWSWHRNDDSDATVSDELHLKSLSSSNACQGGTKSKDEL</sequence>
<dbReference type="Gene3D" id="3.60.21.10">
    <property type="match status" value="1"/>
</dbReference>
<dbReference type="PANTHER" id="PTHR22953">
    <property type="entry name" value="ACID PHOSPHATASE RELATED"/>
    <property type="match status" value="1"/>
</dbReference>
<dbReference type="SUPFAM" id="SSF56300">
    <property type="entry name" value="Metallo-dependent phosphatases"/>
    <property type="match status" value="1"/>
</dbReference>
<accession>A0AAV8C748</accession>
<keyword evidence="4" id="KW-0325">Glycoprotein</keyword>
<feature type="domain" description="Purple acid phosphatase C-terminal" evidence="7">
    <location>
        <begin position="353"/>
        <end position="419"/>
    </location>
</feature>
<dbReference type="EC" id="3.1.3.2" evidence="5"/>
<comment type="similarity">
    <text evidence="1 5">Belongs to the metallophosphoesterase superfamily. Purple acid phosphatase family.</text>
</comment>
<dbReference type="InterPro" id="IPR041792">
    <property type="entry name" value="MPP_PAP"/>
</dbReference>
<feature type="domain" description="Calcineurin-like phosphoesterase" evidence="6">
    <location>
        <begin position="146"/>
        <end position="338"/>
    </location>
</feature>
<dbReference type="Pfam" id="PF16656">
    <property type="entry name" value="Pur_ac_phosph_N"/>
    <property type="match status" value="1"/>
</dbReference>
<keyword evidence="2 5" id="KW-0732">Signal</keyword>
<gene>
    <name evidence="9" type="ORF">LUZ62_085807</name>
</gene>
<dbReference type="InterPro" id="IPR004843">
    <property type="entry name" value="Calcineurin-like_PHP"/>
</dbReference>
<dbReference type="GO" id="GO:0046872">
    <property type="term" value="F:metal ion binding"/>
    <property type="evidence" value="ECO:0007669"/>
    <property type="project" value="InterPro"/>
</dbReference>
<dbReference type="InterPro" id="IPR029052">
    <property type="entry name" value="Metallo-depent_PP-like"/>
</dbReference>
<evidence type="ECO:0000256" key="2">
    <source>
        <dbReference type="ARBA" id="ARBA00022729"/>
    </source>
</evidence>
<reference evidence="9" key="1">
    <citation type="submission" date="2022-08" db="EMBL/GenBank/DDBJ databases">
        <authorList>
            <person name="Marques A."/>
        </authorList>
    </citation>
    <scope>NUCLEOTIDE SEQUENCE</scope>
    <source>
        <strain evidence="9">RhyPub2mFocal</strain>
        <tissue evidence="9">Leaves</tissue>
    </source>
</reference>
<dbReference type="InterPro" id="IPR039331">
    <property type="entry name" value="PAPs-like"/>
</dbReference>
<dbReference type="InterPro" id="IPR025733">
    <property type="entry name" value="PAPs_C"/>
</dbReference>
<feature type="signal peptide" evidence="5">
    <location>
        <begin position="1"/>
        <end position="27"/>
    </location>
</feature>
<dbReference type="EMBL" id="JAMFTS010000005">
    <property type="protein sequence ID" value="KAJ4751402.1"/>
    <property type="molecule type" value="Genomic_DNA"/>
</dbReference>
<evidence type="ECO:0000256" key="5">
    <source>
        <dbReference type="RuleBase" id="RU361203"/>
    </source>
</evidence>
<dbReference type="SUPFAM" id="SSF49363">
    <property type="entry name" value="Purple acid phosphatase, N-terminal domain"/>
    <property type="match status" value="1"/>
</dbReference>
<dbReference type="Pfam" id="PF00149">
    <property type="entry name" value="Metallophos"/>
    <property type="match status" value="1"/>
</dbReference>
<comment type="catalytic activity">
    <reaction evidence="5">
        <text>a phosphate monoester + H2O = an alcohol + phosphate</text>
        <dbReference type="Rhea" id="RHEA:15017"/>
        <dbReference type="ChEBI" id="CHEBI:15377"/>
        <dbReference type="ChEBI" id="CHEBI:30879"/>
        <dbReference type="ChEBI" id="CHEBI:43474"/>
        <dbReference type="ChEBI" id="CHEBI:67140"/>
        <dbReference type="EC" id="3.1.3.2"/>
    </reaction>
</comment>
<proteinExistence type="inferred from homology"/>
<dbReference type="InterPro" id="IPR008963">
    <property type="entry name" value="Purple_acid_Pase-like_N"/>
</dbReference>
<keyword evidence="10" id="KW-1185">Reference proteome</keyword>
<dbReference type="CDD" id="cd00839">
    <property type="entry name" value="MPP_PAPs"/>
    <property type="match status" value="1"/>
</dbReference>
<evidence type="ECO:0000256" key="3">
    <source>
        <dbReference type="ARBA" id="ARBA00022801"/>
    </source>
</evidence>
<evidence type="ECO:0000313" key="10">
    <source>
        <dbReference type="Proteomes" id="UP001140206"/>
    </source>
</evidence>
<dbReference type="GO" id="GO:0003993">
    <property type="term" value="F:acid phosphatase activity"/>
    <property type="evidence" value="ECO:0007669"/>
    <property type="project" value="UniProtKB-EC"/>
</dbReference>
<evidence type="ECO:0000259" key="8">
    <source>
        <dbReference type="Pfam" id="PF16656"/>
    </source>
</evidence>
<dbReference type="InterPro" id="IPR015914">
    <property type="entry name" value="PAPs_N"/>
</dbReference>
<protein>
    <recommendedName>
        <fullName evidence="5">Purple acid phosphatase</fullName>
        <ecNumber evidence="5">3.1.3.2</ecNumber>
    </recommendedName>
</protein>
<dbReference type="PANTHER" id="PTHR22953:SF7">
    <property type="entry name" value="PURPLE ACID PHOSPHATASE 22"/>
    <property type="match status" value="1"/>
</dbReference>
<evidence type="ECO:0000313" key="9">
    <source>
        <dbReference type="EMBL" id="KAJ4751402.1"/>
    </source>
</evidence>
<name>A0AAV8C748_9POAL</name>